<keyword evidence="8 14" id="KW-0418">Kinase</keyword>
<dbReference type="GO" id="GO:0000287">
    <property type="term" value="F:magnesium ion binding"/>
    <property type="evidence" value="ECO:0007669"/>
    <property type="project" value="InterPro"/>
</dbReference>
<dbReference type="InterPro" id="IPR040442">
    <property type="entry name" value="Pyrv_kinase-like_dom_sf"/>
</dbReference>
<comment type="caution">
    <text evidence="18">The sequence shown here is derived from an EMBL/GenBank/DDBJ whole genome shotgun (WGS) entry which is preliminary data.</text>
</comment>
<protein>
    <recommendedName>
        <fullName evidence="4 14">Pyruvate kinase</fullName>
        <ecNumber evidence="4 14">2.7.1.40</ecNumber>
    </recommendedName>
</protein>
<keyword evidence="19" id="KW-1185">Reference proteome</keyword>
<evidence type="ECO:0000256" key="8">
    <source>
        <dbReference type="ARBA" id="ARBA00022777"/>
    </source>
</evidence>
<evidence type="ECO:0000256" key="14">
    <source>
        <dbReference type="RuleBase" id="RU000504"/>
    </source>
</evidence>
<dbReference type="SUPFAM" id="SSF52935">
    <property type="entry name" value="PK C-terminal domain-like"/>
    <property type="match status" value="1"/>
</dbReference>
<dbReference type="Proteomes" id="UP001054857">
    <property type="component" value="Unassembled WGS sequence"/>
</dbReference>
<evidence type="ECO:0000256" key="15">
    <source>
        <dbReference type="SAM" id="MobiDB-lite"/>
    </source>
</evidence>
<comment type="catalytic activity">
    <reaction evidence="13 14">
        <text>pyruvate + ATP = phosphoenolpyruvate + ADP + H(+)</text>
        <dbReference type="Rhea" id="RHEA:18157"/>
        <dbReference type="ChEBI" id="CHEBI:15361"/>
        <dbReference type="ChEBI" id="CHEBI:15378"/>
        <dbReference type="ChEBI" id="CHEBI:30616"/>
        <dbReference type="ChEBI" id="CHEBI:58702"/>
        <dbReference type="ChEBI" id="CHEBI:456216"/>
        <dbReference type="EC" id="2.7.1.40"/>
    </reaction>
</comment>
<keyword evidence="6" id="KW-0479">Metal-binding</keyword>
<evidence type="ECO:0000256" key="6">
    <source>
        <dbReference type="ARBA" id="ARBA00022723"/>
    </source>
</evidence>
<dbReference type="GO" id="GO:0004743">
    <property type="term" value="F:pyruvate kinase activity"/>
    <property type="evidence" value="ECO:0007669"/>
    <property type="project" value="UniProtKB-EC"/>
</dbReference>
<evidence type="ECO:0000256" key="11">
    <source>
        <dbReference type="ARBA" id="ARBA00023152"/>
    </source>
</evidence>
<dbReference type="Pfam" id="PF00224">
    <property type="entry name" value="PK"/>
    <property type="match status" value="1"/>
</dbReference>
<dbReference type="GO" id="GO:0030955">
    <property type="term" value="F:potassium ion binding"/>
    <property type="evidence" value="ECO:0007669"/>
    <property type="project" value="InterPro"/>
</dbReference>
<dbReference type="InterPro" id="IPR011037">
    <property type="entry name" value="Pyrv_Knase-like_insert_dom_sf"/>
</dbReference>
<comment type="similarity">
    <text evidence="3 14">Belongs to the pyruvate kinase family.</text>
</comment>
<keyword evidence="9" id="KW-0067">ATP-binding</keyword>
<dbReference type="GO" id="GO:0005524">
    <property type="term" value="F:ATP binding"/>
    <property type="evidence" value="ECO:0007669"/>
    <property type="project" value="UniProtKB-KW"/>
</dbReference>
<dbReference type="GO" id="GO:0016301">
    <property type="term" value="F:kinase activity"/>
    <property type="evidence" value="ECO:0007669"/>
    <property type="project" value="UniProtKB-KW"/>
</dbReference>
<dbReference type="Gene3D" id="3.20.20.60">
    <property type="entry name" value="Phosphoenolpyruvate-binding domains"/>
    <property type="match status" value="1"/>
</dbReference>
<dbReference type="PANTHER" id="PTHR11817">
    <property type="entry name" value="PYRUVATE KINASE"/>
    <property type="match status" value="1"/>
</dbReference>
<sequence length="730" mass="78250">MKAKTHFFKNLDLTSILVPEEGGVFTGTKVVCTVGPSCQDVDTMSEMLQAGVVGCRVDLTWGPLEFHRKSLANLQQAMRKSRRLCCTMVDTLGRELMIRRQVKIGEDGWPIHEESFTVTAGQQVTITTRTDVEASSSVLPITYSKFTEMAVKGDTIYIGRYLVCGADSASLYLEVQEVLADEVVCVAKNDAVLGGLLTVFHAERSTEGLSNVQNDLPLLSDYDKECLHILAQEFEIDFVSLSYTRAAEDVREARRFLDSIGMSNTKILAKLESRQALLNFHGILNEADGVIISRGNLGLDTVPEKMALVQKTLVQACNLVGKPVLLTRVVDTMINTPRPTRAEATDVANAVLDGVDGILLGAETLRGRYPTETVRTICSISRAAEKVFDHHYHYEHLMEVAYDVGDLGAASERLPAADSDEEGFISPPALAADAPNGTAAASASRGSSFRVAALSNPGGPLRRDDSWNSVTSAGAHHQLPPLGVAAKTMARFSQAASTGSLAGMTGYGRVASASGAAYQRAPYISKLESIASSAVRAADRVGASLIVVYTHTGKTAQLVAKYRPPMPILTLVVPHLVSDQLKWKLEGRSSARQCLVCRSLLPVLAAPSPSGDQLLQEAVVMASRVGLVRPHDHVVCVQRIHDDFCVKIISVDELGAGIKRDDMQHSVFGAGSISSPSALPPQHLSGYDSPRVHNNPIGNKFGPMSPVGLEVGSFSGPLGGSSLTPVRQGL</sequence>
<proteinExistence type="inferred from homology"/>
<feature type="region of interest" description="Disordered" evidence="15">
    <location>
        <begin position="418"/>
        <end position="442"/>
    </location>
</feature>
<evidence type="ECO:0000256" key="1">
    <source>
        <dbReference type="ARBA" id="ARBA00001958"/>
    </source>
</evidence>
<dbReference type="SUPFAM" id="SSF51621">
    <property type="entry name" value="Phosphoenolpyruvate/pyruvate domain"/>
    <property type="match status" value="1"/>
</dbReference>
<evidence type="ECO:0000256" key="3">
    <source>
        <dbReference type="ARBA" id="ARBA00008663"/>
    </source>
</evidence>
<dbReference type="InterPro" id="IPR015806">
    <property type="entry name" value="Pyrv_Knase_insert_dom_sf"/>
</dbReference>
<dbReference type="AlphaFoldDB" id="A0AAD3E1P9"/>
<evidence type="ECO:0000256" key="2">
    <source>
        <dbReference type="ARBA" id="ARBA00004997"/>
    </source>
</evidence>
<dbReference type="PRINTS" id="PR01050">
    <property type="entry name" value="PYRUVTKNASE"/>
</dbReference>
<evidence type="ECO:0000313" key="18">
    <source>
        <dbReference type="EMBL" id="GFR51024.1"/>
    </source>
</evidence>
<organism evidence="18 19">
    <name type="scientific">Astrephomene gubernaculifera</name>
    <dbReference type="NCBI Taxonomy" id="47775"/>
    <lineage>
        <taxon>Eukaryota</taxon>
        <taxon>Viridiplantae</taxon>
        <taxon>Chlorophyta</taxon>
        <taxon>core chlorophytes</taxon>
        <taxon>Chlorophyceae</taxon>
        <taxon>CS clade</taxon>
        <taxon>Chlamydomonadales</taxon>
        <taxon>Astrephomenaceae</taxon>
        <taxon>Astrephomene</taxon>
    </lineage>
</organism>
<gene>
    <name evidence="18" type="ORF">Agub_g13351</name>
</gene>
<evidence type="ECO:0000259" key="16">
    <source>
        <dbReference type="Pfam" id="PF00224"/>
    </source>
</evidence>
<comment type="pathway">
    <text evidence="2 14">Carbohydrate degradation; glycolysis; pyruvate from D-glyceraldehyde 3-phosphate: step 5/5.</text>
</comment>
<feature type="domain" description="Pyruvate kinase barrel" evidence="16">
    <location>
        <begin position="28"/>
        <end position="374"/>
    </location>
</feature>
<feature type="domain" description="Pyruvate kinase C-terminal" evidence="17">
    <location>
        <begin position="528"/>
        <end position="640"/>
    </location>
</feature>
<keyword evidence="11 14" id="KW-0324">Glycolysis</keyword>
<evidence type="ECO:0000256" key="12">
    <source>
        <dbReference type="ARBA" id="ARBA00023317"/>
    </source>
</evidence>
<evidence type="ECO:0000256" key="10">
    <source>
        <dbReference type="ARBA" id="ARBA00022842"/>
    </source>
</evidence>
<dbReference type="InterPro" id="IPR036918">
    <property type="entry name" value="Pyrv_Knase_C_sf"/>
</dbReference>
<reference evidence="18 19" key="1">
    <citation type="journal article" date="2021" name="Sci. Rep.">
        <title>Genome sequencing of the multicellular alga Astrephomene provides insights into convergent evolution of germ-soma differentiation.</title>
        <authorList>
            <person name="Yamashita S."/>
            <person name="Yamamoto K."/>
            <person name="Matsuzaki R."/>
            <person name="Suzuki S."/>
            <person name="Yamaguchi H."/>
            <person name="Hirooka S."/>
            <person name="Minakuchi Y."/>
            <person name="Miyagishima S."/>
            <person name="Kawachi M."/>
            <person name="Toyoda A."/>
            <person name="Nozaki H."/>
        </authorList>
    </citation>
    <scope>NUCLEOTIDE SEQUENCE [LARGE SCALE GENOMIC DNA]</scope>
    <source>
        <strain evidence="18 19">NIES-4017</strain>
    </source>
</reference>
<accession>A0AAD3E1P9</accession>
<evidence type="ECO:0000259" key="17">
    <source>
        <dbReference type="Pfam" id="PF02887"/>
    </source>
</evidence>
<dbReference type="InterPro" id="IPR015793">
    <property type="entry name" value="Pyrv_Knase_brl"/>
</dbReference>
<dbReference type="EC" id="2.7.1.40" evidence="4 14"/>
<comment type="cofactor">
    <cofactor evidence="1">
        <name>K(+)</name>
        <dbReference type="ChEBI" id="CHEBI:29103"/>
    </cofactor>
</comment>
<evidence type="ECO:0000256" key="13">
    <source>
        <dbReference type="ARBA" id="ARBA00048152"/>
    </source>
</evidence>
<evidence type="ECO:0000256" key="7">
    <source>
        <dbReference type="ARBA" id="ARBA00022741"/>
    </source>
</evidence>
<keyword evidence="5 14" id="KW-0808">Transferase</keyword>
<dbReference type="InterPro" id="IPR015795">
    <property type="entry name" value="Pyrv_Knase_C"/>
</dbReference>
<dbReference type="InterPro" id="IPR015813">
    <property type="entry name" value="Pyrv/PenolPyrv_kinase-like_dom"/>
</dbReference>
<evidence type="ECO:0000313" key="19">
    <source>
        <dbReference type="Proteomes" id="UP001054857"/>
    </source>
</evidence>
<evidence type="ECO:0000256" key="5">
    <source>
        <dbReference type="ARBA" id="ARBA00022679"/>
    </source>
</evidence>
<keyword evidence="10 14" id="KW-0460">Magnesium</keyword>
<keyword evidence="7" id="KW-0547">Nucleotide-binding</keyword>
<dbReference type="EMBL" id="BMAR01000043">
    <property type="protein sequence ID" value="GFR51024.1"/>
    <property type="molecule type" value="Genomic_DNA"/>
</dbReference>
<dbReference type="Gene3D" id="3.40.1380.20">
    <property type="entry name" value="Pyruvate kinase, C-terminal domain"/>
    <property type="match status" value="1"/>
</dbReference>
<dbReference type="SUPFAM" id="SSF50800">
    <property type="entry name" value="PK beta-barrel domain-like"/>
    <property type="match status" value="1"/>
</dbReference>
<dbReference type="InterPro" id="IPR001697">
    <property type="entry name" value="Pyr_Knase"/>
</dbReference>
<evidence type="ECO:0000256" key="9">
    <source>
        <dbReference type="ARBA" id="ARBA00022840"/>
    </source>
</evidence>
<dbReference type="Gene3D" id="2.40.33.10">
    <property type="entry name" value="PK beta-barrel domain-like"/>
    <property type="match status" value="1"/>
</dbReference>
<dbReference type="Pfam" id="PF02887">
    <property type="entry name" value="PK_C"/>
    <property type="match status" value="1"/>
</dbReference>
<keyword evidence="12" id="KW-0670">Pyruvate</keyword>
<evidence type="ECO:0000256" key="4">
    <source>
        <dbReference type="ARBA" id="ARBA00012142"/>
    </source>
</evidence>
<name>A0AAD3E1P9_9CHLO</name>